<dbReference type="Gene3D" id="3.40.190.10">
    <property type="entry name" value="Periplasmic binding protein-like II"/>
    <property type="match status" value="1"/>
</dbReference>
<accession>A0A9K3IN97</accession>
<dbReference type="InterPro" id="IPR015683">
    <property type="entry name" value="Ionotropic_Glu_rcpt"/>
</dbReference>
<evidence type="ECO:0000313" key="1">
    <source>
        <dbReference type="EMBL" id="KAF5799922.1"/>
    </source>
</evidence>
<dbReference type="PANTHER" id="PTHR34836:SF9">
    <property type="entry name" value="RECEPTOR LIGAND BINDING REGION DOMAIN-CONTAINING PROTEIN"/>
    <property type="match status" value="1"/>
</dbReference>
<dbReference type="PANTHER" id="PTHR34836">
    <property type="entry name" value="OS06G0188250 PROTEIN"/>
    <property type="match status" value="1"/>
</dbReference>
<proteinExistence type="predicted"/>
<evidence type="ECO:0000313" key="2">
    <source>
        <dbReference type="Proteomes" id="UP000215914"/>
    </source>
</evidence>
<dbReference type="Proteomes" id="UP000215914">
    <property type="component" value="Unassembled WGS sequence"/>
</dbReference>
<dbReference type="AlphaFoldDB" id="A0A9K3IN97"/>
<reference evidence="1" key="2">
    <citation type="submission" date="2020-06" db="EMBL/GenBank/DDBJ databases">
        <title>Helianthus annuus Genome sequencing and assembly Release 2.</title>
        <authorList>
            <person name="Gouzy J."/>
            <person name="Langlade N."/>
            <person name="Munos S."/>
        </authorList>
    </citation>
    <scope>NUCLEOTIDE SEQUENCE</scope>
    <source>
        <tissue evidence="1">Leaves</tissue>
    </source>
</reference>
<dbReference type="SUPFAM" id="SSF53850">
    <property type="entry name" value="Periplasmic binding protein-like II"/>
    <property type="match status" value="1"/>
</dbReference>
<organism evidence="1 2">
    <name type="scientific">Helianthus annuus</name>
    <name type="common">Common sunflower</name>
    <dbReference type="NCBI Taxonomy" id="4232"/>
    <lineage>
        <taxon>Eukaryota</taxon>
        <taxon>Viridiplantae</taxon>
        <taxon>Streptophyta</taxon>
        <taxon>Embryophyta</taxon>
        <taxon>Tracheophyta</taxon>
        <taxon>Spermatophyta</taxon>
        <taxon>Magnoliopsida</taxon>
        <taxon>eudicotyledons</taxon>
        <taxon>Gunneridae</taxon>
        <taxon>Pentapetalae</taxon>
        <taxon>asterids</taxon>
        <taxon>campanulids</taxon>
        <taxon>Asterales</taxon>
        <taxon>Asteraceae</taxon>
        <taxon>Asteroideae</taxon>
        <taxon>Heliantheae alliance</taxon>
        <taxon>Heliantheae</taxon>
        <taxon>Helianthus</taxon>
    </lineage>
</organism>
<protein>
    <submittedName>
        <fullName evidence="1">Uncharacterized protein</fullName>
    </submittedName>
</protein>
<dbReference type="EMBL" id="MNCJ02000322">
    <property type="protein sequence ID" value="KAF5799922.1"/>
    <property type="molecule type" value="Genomic_DNA"/>
</dbReference>
<comment type="caution">
    <text evidence="1">The sequence shown here is derived from an EMBL/GenBank/DDBJ whole genome shotgun (WGS) entry which is preliminary data.</text>
</comment>
<gene>
    <name evidence="1" type="ORF">HanXRQr2_Chr07g0310081</name>
</gene>
<name>A0A9K3IN97_HELAN</name>
<sequence length="80" mass="9031">MGRVLRNEEKPLKIGVPARGAFRQFVNVSYDPDKNETYVTGFSIQVFEAAVKKLNYSLSCVFIPYSGTYDDLVAEVHNKV</sequence>
<reference evidence="1" key="1">
    <citation type="journal article" date="2017" name="Nature">
        <title>The sunflower genome provides insights into oil metabolism, flowering and Asterid evolution.</title>
        <authorList>
            <person name="Badouin H."/>
            <person name="Gouzy J."/>
            <person name="Grassa C.J."/>
            <person name="Murat F."/>
            <person name="Staton S.E."/>
            <person name="Cottret L."/>
            <person name="Lelandais-Briere C."/>
            <person name="Owens G.L."/>
            <person name="Carrere S."/>
            <person name="Mayjonade B."/>
            <person name="Legrand L."/>
            <person name="Gill N."/>
            <person name="Kane N.C."/>
            <person name="Bowers J.E."/>
            <person name="Hubner S."/>
            <person name="Bellec A."/>
            <person name="Berard A."/>
            <person name="Berges H."/>
            <person name="Blanchet N."/>
            <person name="Boniface M.C."/>
            <person name="Brunel D."/>
            <person name="Catrice O."/>
            <person name="Chaidir N."/>
            <person name="Claudel C."/>
            <person name="Donnadieu C."/>
            <person name="Faraut T."/>
            <person name="Fievet G."/>
            <person name="Helmstetter N."/>
            <person name="King M."/>
            <person name="Knapp S.J."/>
            <person name="Lai Z."/>
            <person name="Le Paslier M.C."/>
            <person name="Lippi Y."/>
            <person name="Lorenzon L."/>
            <person name="Mandel J.R."/>
            <person name="Marage G."/>
            <person name="Marchand G."/>
            <person name="Marquand E."/>
            <person name="Bret-Mestries E."/>
            <person name="Morien E."/>
            <person name="Nambeesan S."/>
            <person name="Nguyen T."/>
            <person name="Pegot-Espagnet P."/>
            <person name="Pouilly N."/>
            <person name="Raftis F."/>
            <person name="Sallet E."/>
            <person name="Schiex T."/>
            <person name="Thomas J."/>
            <person name="Vandecasteele C."/>
            <person name="Vares D."/>
            <person name="Vear F."/>
            <person name="Vautrin S."/>
            <person name="Crespi M."/>
            <person name="Mangin B."/>
            <person name="Burke J.M."/>
            <person name="Salse J."/>
            <person name="Munos S."/>
            <person name="Vincourt P."/>
            <person name="Rieseberg L.H."/>
            <person name="Langlade N.B."/>
        </authorList>
    </citation>
    <scope>NUCLEOTIDE SEQUENCE</scope>
    <source>
        <tissue evidence="1">Leaves</tissue>
    </source>
</reference>
<dbReference type="Gramene" id="mRNA:HanXRQr2_Chr07g0310081">
    <property type="protein sequence ID" value="CDS:HanXRQr2_Chr07g0310081.1"/>
    <property type="gene ID" value="HanXRQr2_Chr07g0310081"/>
</dbReference>
<keyword evidence="2" id="KW-1185">Reference proteome</keyword>